<dbReference type="AlphaFoldDB" id="A0A2M7BQM1"/>
<dbReference type="GO" id="GO:0000272">
    <property type="term" value="P:polysaccharide catabolic process"/>
    <property type="evidence" value="ECO:0007669"/>
    <property type="project" value="InterPro"/>
</dbReference>
<gene>
    <name evidence="1" type="ORF">COS53_00665</name>
</gene>
<sequence length="92" mass="9972">ELVLTADVSTSPVYDFSNYPIIPGDVVGVNSDFSDGWINGVDFAYVKTKSLVHETVAEGGYLKGDLDGNCQVNSNDVNLLKISLQDKQGQLY</sequence>
<accession>A0A2M7BQM1</accession>
<evidence type="ECO:0000313" key="2">
    <source>
        <dbReference type="Proteomes" id="UP000229191"/>
    </source>
</evidence>
<feature type="non-terminal residue" evidence="1">
    <location>
        <position position="1"/>
    </location>
</feature>
<proteinExistence type="predicted"/>
<comment type="caution">
    <text evidence="1">The sequence shown here is derived from an EMBL/GenBank/DDBJ whole genome shotgun (WGS) entry which is preliminary data.</text>
</comment>
<reference evidence="2" key="1">
    <citation type="submission" date="2017-09" db="EMBL/GenBank/DDBJ databases">
        <title>Depth-based differentiation of microbial function through sediment-hosted aquifers and enrichment of novel symbionts in the deep terrestrial subsurface.</title>
        <authorList>
            <person name="Probst A.J."/>
            <person name="Ladd B."/>
            <person name="Jarett J.K."/>
            <person name="Geller-Mcgrath D.E."/>
            <person name="Sieber C.M.K."/>
            <person name="Emerson J.B."/>
            <person name="Anantharaman K."/>
            <person name="Thomas B.C."/>
            <person name="Malmstrom R."/>
            <person name="Stieglmeier M."/>
            <person name="Klingl A."/>
            <person name="Woyke T."/>
            <person name="Ryan C.M."/>
            <person name="Banfield J.F."/>
        </authorList>
    </citation>
    <scope>NUCLEOTIDE SEQUENCE [LARGE SCALE GENOMIC DNA]</scope>
</reference>
<dbReference type="EMBL" id="PEVB01000019">
    <property type="protein sequence ID" value="PIV07778.1"/>
    <property type="molecule type" value="Genomic_DNA"/>
</dbReference>
<evidence type="ECO:0000313" key="1">
    <source>
        <dbReference type="EMBL" id="PIV07778.1"/>
    </source>
</evidence>
<dbReference type="Proteomes" id="UP000229191">
    <property type="component" value="Unassembled WGS sequence"/>
</dbReference>
<name>A0A2M7BQM1_9BACT</name>
<dbReference type="SUPFAM" id="SSF63446">
    <property type="entry name" value="Type I dockerin domain"/>
    <property type="match status" value="1"/>
</dbReference>
<evidence type="ECO:0008006" key="3">
    <source>
        <dbReference type="Google" id="ProtNLM"/>
    </source>
</evidence>
<dbReference type="InterPro" id="IPR036439">
    <property type="entry name" value="Dockerin_dom_sf"/>
</dbReference>
<protein>
    <recommendedName>
        <fullName evidence="3">Dockerin domain-containing protein</fullName>
    </recommendedName>
</protein>
<organism evidence="1 2">
    <name type="scientific">Candidatus Shapirobacteria bacterium CG03_land_8_20_14_0_80_35_14</name>
    <dbReference type="NCBI Taxonomy" id="1974878"/>
    <lineage>
        <taxon>Bacteria</taxon>
        <taxon>Candidatus Shapironibacteriota</taxon>
    </lineage>
</organism>